<dbReference type="NCBIfam" id="TIGR00877">
    <property type="entry name" value="purD"/>
    <property type="match status" value="1"/>
</dbReference>
<dbReference type="InterPro" id="IPR037123">
    <property type="entry name" value="PRibGlycinamide_synth_C_sf"/>
</dbReference>
<dbReference type="PANTHER" id="PTHR43472">
    <property type="entry name" value="PHOSPHORIBOSYLAMINE--GLYCINE LIGASE"/>
    <property type="match status" value="1"/>
</dbReference>
<dbReference type="PROSITE" id="PS50975">
    <property type="entry name" value="ATP_GRASP"/>
    <property type="match status" value="1"/>
</dbReference>
<keyword evidence="9 15" id="KW-0067">ATP-binding</keyword>
<dbReference type="HAMAP" id="MF_00138">
    <property type="entry name" value="GARS"/>
    <property type="match status" value="1"/>
</dbReference>
<dbReference type="Gene3D" id="3.30.1490.20">
    <property type="entry name" value="ATP-grasp fold, A domain"/>
    <property type="match status" value="1"/>
</dbReference>
<comment type="similarity">
    <text evidence="11 14">Belongs to the GARS family.</text>
</comment>
<dbReference type="Proteomes" id="UP000587586">
    <property type="component" value="Unassembled WGS sequence"/>
</dbReference>
<evidence type="ECO:0000256" key="11">
    <source>
        <dbReference type="ARBA" id="ARBA00038345"/>
    </source>
</evidence>
<dbReference type="InterPro" id="IPR020559">
    <property type="entry name" value="PRibGlycinamide_synth_CS"/>
</dbReference>
<dbReference type="Pfam" id="PF01071">
    <property type="entry name" value="GARS_A"/>
    <property type="match status" value="1"/>
</dbReference>
<dbReference type="SMART" id="SM01210">
    <property type="entry name" value="GARS_C"/>
    <property type="match status" value="1"/>
</dbReference>
<dbReference type="SUPFAM" id="SSF52440">
    <property type="entry name" value="PreATP-grasp domain"/>
    <property type="match status" value="1"/>
</dbReference>
<dbReference type="AlphaFoldDB" id="A0A6V8NBX8"/>
<evidence type="ECO:0000256" key="14">
    <source>
        <dbReference type="HAMAP-Rule" id="MF_00138"/>
    </source>
</evidence>
<evidence type="ECO:0000313" key="18">
    <source>
        <dbReference type="Proteomes" id="UP000587586"/>
    </source>
</evidence>
<dbReference type="Gene3D" id="3.40.50.20">
    <property type="match status" value="1"/>
</dbReference>
<name>A0A6V8NBX8_9BACT</name>
<proteinExistence type="inferred from homology"/>
<gene>
    <name evidence="14 17" type="primary">purD</name>
    <name evidence="17" type="ORF">GMLC_37010</name>
</gene>
<dbReference type="InterPro" id="IPR000115">
    <property type="entry name" value="PRibGlycinamide_synth"/>
</dbReference>
<evidence type="ECO:0000256" key="3">
    <source>
        <dbReference type="ARBA" id="ARBA00005174"/>
    </source>
</evidence>
<dbReference type="GO" id="GO:0004637">
    <property type="term" value="F:phosphoribosylamine-glycine ligase activity"/>
    <property type="evidence" value="ECO:0007669"/>
    <property type="project" value="UniProtKB-UniRule"/>
</dbReference>
<dbReference type="EC" id="6.3.4.13" evidence="4 14"/>
<dbReference type="Pfam" id="PF02843">
    <property type="entry name" value="GARS_C"/>
    <property type="match status" value="1"/>
</dbReference>
<dbReference type="Gene3D" id="3.30.470.20">
    <property type="entry name" value="ATP-grasp fold, B domain"/>
    <property type="match status" value="1"/>
</dbReference>
<feature type="domain" description="ATP-grasp" evidence="16">
    <location>
        <begin position="107"/>
        <end position="313"/>
    </location>
</feature>
<evidence type="ECO:0000256" key="2">
    <source>
        <dbReference type="ARBA" id="ARBA00001946"/>
    </source>
</evidence>
<dbReference type="InterPro" id="IPR020561">
    <property type="entry name" value="PRibGlycinamid_synth_ATP-grasp"/>
</dbReference>
<evidence type="ECO:0000256" key="6">
    <source>
        <dbReference type="ARBA" id="ARBA00022723"/>
    </source>
</evidence>
<dbReference type="InterPro" id="IPR011054">
    <property type="entry name" value="Rudment_hybrid_motif"/>
</dbReference>
<keyword evidence="18" id="KW-1185">Reference proteome</keyword>
<evidence type="ECO:0000313" key="17">
    <source>
        <dbReference type="EMBL" id="GFO70122.1"/>
    </source>
</evidence>
<dbReference type="GO" id="GO:0009113">
    <property type="term" value="P:purine nucleobase biosynthetic process"/>
    <property type="evidence" value="ECO:0007669"/>
    <property type="project" value="InterPro"/>
</dbReference>
<comment type="catalytic activity">
    <reaction evidence="14">
        <text>5-phospho-beta-D-ribosylamine + glycine + ATP = N(1)-(5-phospho-beta-D-ribosyl)glycinamide + ADP + phosphate + H(+)</text>
        <dbReference type="Rhea" id="RHEA:17453"/>
        <dbReference type="ChEBI" id="CHEBI:15378"/>
        <dbReference type="ChEBI" id="CHEBI:30616"/>
        <dbReference type="ChEBI" id="CHEBI:43474"/>
        <dbReference type="ChEBI" id="CHEBI:57305"/>
        <dbReference type="ChEBI" id="CHEBI:58681"/>
        <dbReference type="ChEBI" id="CHEBI:143788"/>
        <dbReference type="ChEBI" id="CHEBI:456216"/>
        <dbReference type="EC" id="6.3.4.13"/>
    </reaction>
</comment>
<dbReference type="SMART" id="SM01209">
    <property type="entry name" value="GARS_A"/>
    <property type="match status" value="1"/>
</dbReference>
<dbReference type="InterPro" id="IPR011761">
    <property type="entry name" value="ATP-grasp"/>
</dbReference>
<evidence type="ECO:0000256" key="10">
    <source>
        <dbReference type="ARBA" id="ARBA00023211"/>
    </source>
</evidence>
<dbReference type="EMBL" id="BLXZ01000008">
    <property type="protein sequence ID" value="GFO70122.1"/>
    <property type="molecule type" value="Genomic_DNA"/>
</dbReference>
<dbReference type="FunFam" id="3.40.50.20:FF:000006">
    <property type="entry name" value="Phosphoribosylamine--glycine ligase, chloroplastic"/>
    <property type="match status" value="1"/>
</dbReference>
<dbReference type="InterPro" id="IPR016185">
    <property type="entry name" value="PreATP-grasp_dom_sf"/>
</dbReference>
<protein>
    <recommendedName>
        <fullName evidence="4 14">Phosphoribosylamine--glycine ligase</fullName>
        <ecNumber evidence="4 14">6.3.4.13</ecNumber>
    </recommendedName>
    <alternativeName>
        <fullName evidence="14">GARS</fullName>
    </alternativeName>
    <alternativeName>
        <fullName evidence="12 14">Glycinamide ribonucleotide synthetase</fullName>
    </alternativeName>
    <alternativeName>
        <fullName evidence="13 14">Phosphoribosylglycinamide synthetase</fullName>
    </alternativeName>
</protein>
<comment type="cofactor">
    <cofactor evidence="2">
        <name>Mg(2+)</name>
        <dbReference type="ChEBI" id="CHEBI:18420"/>
    </cofactor>
</comment>
<dbReference type="PANTHER" id="PTHR43472:SF1">
    <property type="entry name" value="PHOSPHORIBOSYLAMINE--GLYCINE LIGASE, CHLOROPLASTIC"/>
    <property type="match status" value="1"/>
</dbReference>
<dbReference type="FunFam" id="3.30.1490.20:FF:000006">
    <property type="entry name" value="phosphoribosylamine--glycine ligase, chloroplastic-like"/>
    <property type="match status" value="1"/>
</dbReference>
<comment type="caution">
    <text evidence="17">The sequence shown here is derived from an EMBL/GenBank/DDBJ whole genome shotgun (WGS) entry which is preliminary data.</text>
</comment>
<evidence type="ECO:0000256" key="1">
    <source>
        <dbReference type="ARBA" id="ARBA00001936"/>
    </source>
</evidence>
<evidence type="ECO:0000259" key="16">
    <source>
        <dbReference type="PROSITE" id="PS50975"/>
    </source>
</evidence>
<dbReference type="GO" id="GO:0046872">
    <property type="term" value="F:metal ion binding"/>
    <property type="evidence" value="ECO:0007669"/>
    <property type="project" value="UniProtKB-KW"/>
</dbReference>
<keyword evidence="7 15" id="KW-0547">Nucleotide-binding</keyword>
<comment type="cofactor">
    <cofactor evidence="1">
        <name>Mn(2+)</name>
        <dbReference type="ChEBI" id="CHEBI:29035"/>
    </cofactor>
</comment>
<keyword evidence="10" id="KW-0464">Manganese</keyword>
<dbReference type="PROSITE" id="PS00184">
    <property type="entry name" value="GARS"/>
    <property type="match status" value="1"/>
</dbReference>
<evidence type="ECO:0000256" key="15">
    <source>
        <dbReference type="PROSITE-ProRule" id="PRU00409"/>
    </source>
</evidence>
<keyword evidence="6" id="KW-0479">Metal-binding</keyword>
<evidence type="ECO:0000256" key="4">
    <source>
        <dbReference type="ARBA" id="ARBA00013255"/>
    </source>
</evidence>
<dbReference type="InterPro" id="IPR020562">
    <property type="entry name" value="PRibGlycinamide_synth_N"/>
</dbReference>
<dbReference type="InterPro" id="IPR013815">
    <property type="entry name" value="ATP_grasp_subdomain_1"/>
</dbReference>
<reference evidence="18" key="1">
    <citation type="submission" date="2020-06" db="EMBL/GenBank/DDBJ databases">
        <title>Draft genomic sequecing of Geomonas sp. Red745.</title>
        <authorList>
            <person name="Itoh H."/>
            <person name="Xu Z.X."/>
            <person name="Ushijima N."/>
            <person name="Masuda Y."/>
            <person name="Shiratori Y."/>
            <person name="Senoo K."/>
        </authorList>
    </citation>
    <scope>NUCLEOTIDE SEQUENCE [LARGE SCALE GENOMIC DNA]</scope>
    <source>
        <strain evidence="18">Red745</strain>
    </source>
</reference>
<dbReference type="UniPathway" id="UPA00074">
    <property type="reaction ID" value="UER00125"/>
</dbReference>
<dbReference type="SUPFAM" id="SSF56059">
    <property type="entry name" value="Glutathione synthetase ATP-binding domain-like"/>
    <property type="match status" value="1"/>
</dbReference>
<evidence type="ECO:0000256" key="8">
    <source>
        <dbReference type="ARBA" id="ARBA00022755"/>
    </source>
</evidence>
<evidence type="ECO:0000256" key="9">
    <source>
        <dbReference type="ARBA" id="ARBA00022840"/>
    </source>
</evidence>
<evidence type="ECO:0000256" key="7">
    <source>
        <dbReference type="ARBA" id="ARBA00022741"/>
    </source>
</evidence>
<dbReference type="Pfam" id="PF02844">
    <property type="entry name" value="GARS_N"/>
    <property type="match status" value="1"/>
</dbReference>
<dbReference type="Gene3D" id="3.90.600.10">
    <property type="entry name" value="Phosphoribosylglycinamide synthetase, C-terminal domain"/>
    <property type="match status" value="1"/>
</dbReference>
<keyword evidence="5 14" id="KW-0436">Ligase</keyword>
<dbReference type="InterPro" id="IPR020560">
    <property type="entry name" value="PRibGlycinamide_synth_C-dom"/>
</dbReference>
<comment type="pathway">
    <text evidence="3 14">Purine metabolism; IMP biosynthesis via de novo pathway; N(1)-(5-phospho-D-ribosyl)glycinamide from 5-phospho-alpha-D-ribose 1-diphosphate: step 2/2.</text>
</comment>
<dbReference type="GO" id="GO:0005524">
    <property type="term" value="F:ATP binding"/>
    <property type="evidence" value="ECO:0007669"/>
    <property type="project" value="UniProtKB-UniRule"/>
</dbReference>
<dbReference type="RefSeq" id="WP_183362704.1">
    <property type="nucleotide sequence ID" value="NZ_BLXZ01000008.1"/>
</dbReference>
<accession>A0A6V8NBX8</accession>
<keyword evidence="8 14" id="KW-0658">Purine biosynthesis</keyword>
<sequence>MNILVIGSGGREHALVWKIAQSPLVKKLYCAPGNPGTAQLAENVNIAVDDLPALLAFAKEKGIDLTVVGPELPLSLGLVDLFEENGLKAFGARKNAALIEASKAFSKDLMHKYQVPTAAYGVFTEVDNAIAFIDQTGVPIVIKADGLAAGKGVIIAQNREEAVAAVTDMLSGNAFGSAGSRVVIEEFLKGEEASFLAFTDGKNIIPLASAQDHKAVYDGDQGPNTGGMGAYSPAPVVTPAIHEKAMAEVMRRTVDGMAAEGRTYRGVLYAGLMIDGESVKTLEFNARFGDPECQPLLMRMKSDIVPVLLAVANGDLSGIEIEWHDKAAVCVVMAAGGYPGDYKKGDRIAGLSEAAKVEDLVVFHAGTKSDQGGVLTNGGRVLGVTALGDTVPEAIERAYQGVAQISWPEVHYRKDIGAKAINR</sequence>
<dbReference type="GO" id="GO:0006189">
    <property type="term" value="P:'de novo' IMP biosynthetic process"/>
    <property type="evidence" value="ECO:0007669"/>
    <property type="project" value="UniProtKB-UniRule"/>
</dbReference>
<evidence type="ECO:0000256" key="13">
    <source>
        <dbReference type="ARBA" id="ARBA00042864"/>
    </source>
</evidence>
<dbReference type="FunFam" id="3.90.600.10:FF:000001">
    <property type="entry name" value="Trifunctional purine biosynthetic protein adenosine-3"/>
    <property type="match status" value="1"/>
</dbReference>
<dbReference type="SUPFAM" id="SSF51246">
    <property type="entry name" value="Rudiment single hybrid motif"/>
    <property type="match status" value="1"/>
</dbReference>
<evidence type="ECO:0000256" key="5">
    <source>
        <dbReference type="ARBA" id="ARBA00022598"/>
    </source>
</evidence>
<evidence type="ECO:0000256" key="12">
    <source>
        <dbReference type="ARBA" id="ARBA00042242"/>
    </source>
</evidence>
<organism evidence="17 18">
    <name type="scientific">Geomonas limicola</name>
    <dbReference type="NCBI Taxonomy" id="2740186"/>
    <lineage>
        <taxon>Bacteria</taxon>
        <taxon>Pseudomonadati</taxon>
        <taxon>Thermodesulfobacteriota</taxon>
        <taxon>Desulfuromonadia</taxon>
        <taxon>Geobacterales</taxon>
        <taxon>Geobacteraceae</taxon>
        <taxon>Geomonas</taxon>
    </lineage>
</organism>